<evidence type="ECO:0000313" key="4">
    <source>
        <dbReference type="Proteomes" id="UP000324222"/>
    </source>
</evidence>
<dbReference type="Proteomes" id="UP000324222">
    <property type="component" value="Unassembled WGS sequence"/>
</dbReference>
<protein>
    <submittedName>
        <fullName evidence="3">Uncharacterized protein</fullName>
    </submittedName>
</protein>
<comment type="caution">
    <text evidence="3">The sequence shown here is derived from an EMBL/GenBank/DDBJ whole genome shotgun (WGS) entry which is preliminary data.</text>
</comment>
<organism evidence="3 4">
    <name type="scientific">Portunus trituberculatus</name>
    <name type="common">Swimming crab</name>
    <name type="synonym">Neptunus trituberculatus</name>
    <dbReference type="NCBI Taxonomy" id="210409"/>
    <lineage>
        <taxon>Eukaryota</taxon>
        <taxon>Metazoa</taxon>
        <taxon>Ecdysozoa</taxon>
        <taxon>Arthropoda</taxon>
        <taxon>Crustacea</taxon>
        <taxon>Multicrustacea</taxon>
        <taxon>Malacostraca</taxon>
        <taxon>Eumalacostraca</taxon>
        <taxon>Eucarida</taxon>
        <taxon>Decapoda</taxon>
        <taxon>Pleocyemata</taxon>
        <taxon>Brachyura</taxon>
        <taxon>Eubrachyura</taxon>
        <taxon>Portunoidea</taxon>
        <taxon>Portunidae</taxon>
        <taxon>Portuninae</taxon>
        <taxon>Portunus</taxon>
    </lineage>
</organism>
<feature type="transmembrane region" description="Helical" evidence="2">
    <location>
        <begin position="140"/>
        <end position="159"/>
    </location>
</feature>
<evidence type="ECO:0000256" key="2">
    <source>
        <dbReference type="SAM" id="Phobius"/>
    </source>
</evidence>
<dbReference type="EMBL" id="VSRR010003555">
    <property type="protein sequence ID" value="MPC36601.1"/>
    <property type="molecule type" value="Genomic_DNA"/>
</dbReference>
<keyword evidence="2" id="KW-0472">Membrane</keyword>
<dbReference type="AlphaFoldDB" id="A0A5B7EPY7"/>
<proteinExistence type="predicted"/>
<keyword evidence="2" id="KW-1133">Transmembrane helix</keyword>
<keyword evidence="2" id="KW-0812">Transmembrane</keyword>
<sequence>MNIQFEARVWFGHVVASPPPCRYLPPTDLYELTSATTPDRPAEGSQPSPEENLKGPSLSPGELHGLGSQRSRFNLFFTPPTPLWSRVYSSASADDLLVGQVPFFHQLYVFCGSLLAAGFCEDYSTRQENMMRQDLRSRVVPGRVGVAVPVTFCFCGVFVF</sequence>
<evidence type="ECO:0000313" key="3">
    <source>
        <dbReference type="EMBL" id="MPC36601.1"/>
    </source>
</evidence>
<evidence type="ECO:0000256" key="1">
    <source>
        <dbReference type="SAM" id="MobiDB-lite"/>
    </source>
</evidence>
<gene>
    <name evidence="3" type="ORF">E2C01_030064</name>
</gene>
<name>A0A5B7EPY7_PORTR</name>
<feature type="region of interest" description="Disordered" evidence="1">
    <location>
        <begin position="32"/>
        <end position="66"/>
    </location>
</feature>
<reference evidence="3 4" key="1">
    <citation type="submission" date="2019-05" db="EMBL/GenBank/DDBJ databases">
        <title>Another draft genome of Portunus trituberculatus and its Hox gene families provides insights of decapod evolution.</title>
        <authorList>
            <person name="Jeong J.-H."/>
            <person name="Song I."/>
            <person name="Kim S."/>
            <person name="Choi T."/>
            <person name="Kim D."/>
            <person name="Ryu S."/>
            <person name="Kim W."/>
        </authorList>
    </citation>
    <scope>NUCLEOTIDE SEQUENCE [LARGE SCALE GENOMIC DNA]</scope>
    <source>
        <tissue evidence="3">Muscle</tissue>
    </source>
</reference>
<accession>A0A5B7EPY7</accession>
<keyword evidence="4" id="KW-1185">Reference proteome</keyword>